<dbReference type="GO" id="GO:0006281">
    <property type="term" value="P:DNA repair"/>
    <property type="evidence" value="ECO:0007669"/>
    <property type="project" value="UniProtKB-KW"/>
</dbReference>
<dbReference type="CDD" id="cd18809">
    <property type="entry name" value="SF1_C_RecD"/>
    <property type="match status" value="1"/>
</dbReference>
<evidence type="ECO:0000256" key="2">
    <source>
        <dbReference type="ARBA" id="ARBA00022763"/>
    </source>
</evidence>
<evidence type="ECO:0000259" key="11">
    <source>
        <dbReference type="PROSITE" id="PS50158"/>
    </source>
</evidence>
<dbReference type="GO" id="GO:0003676">
    <property type="term" value="F:nucleic acid binding"/>
    <property type="evidence" value="ECO:0007669"/>
    <property type="project" value="InterPro"/>
</dbReference>
<evidence type="ECO:0000256" key="1">
    <source>
        <dbReference type="ARBA" id="ARBA00022741"/>
    </source>
</evidence>
<gene>
    <name evidence="12" type="ORF">CYMTET_18856</name>
</gene>
<keyword evidence="2 10" id="KW-0227">DNA damage</keyword>
<name>A0AAE0L5U2_9CHLO</name>
<evidence type="ECO:0000256" key="8">
    <source>
        <dbReference type="ARBA" id="ARBA00023235"/>
    </source>
</evidence>
<dbReference type="GO" id="GO:0008270">
    <property type="term" value="F:zinc ion binding"/>
    <property type="evidence" value="ECO:0007669"/>
    <property type="project" value="UniProtKB-KW"/>
</dbReference>
<evidence type="ECO:0000256" key="6">
    <source>
        <dbReference type="ARBA" id="ARBA00023125"/>
    </source>
</evidence>
<evidence type="ECO:0000313" key="13">
    <source>
        <dbReference type="Proteomes" id="UP001190700"/>
    </source>
</evidence>
<dbReference type="InterPro" id="IPR051055">
    <property type="entry name" value="PIF1_helicase"/>
</dbReference>
<dbReference type="PANTHER" id="PTHR47642">
    <property type="entry name" value="ATP-DEPENDENT DNA HELICASE"/>
    <property type="match status" value="1"/>
</dbReference>
<dbReference type="Pfam" id="PF05970">
    <property type="entry name" value="PIF1"/>
    <property type="match status" value="1"/>
</dbReference>
<dbReference type="SMART" id="SM00382">
    <property type="entry name" value="AAA"/>
    <property type="match status" value="1"/>
</dbReference>
<accession>A0AAE0L5U2</accession>
<reference evidence="12 13" key="1">
    <citation type="journal article" date="2015" name="Genome Biol. Evol.">
        <title>Comparative Genomics of a Bacterivorous Green Alga Reveals Evolutionary Causalities and Consequences of Phago-Mixotrophic Mode of Nutrition.</title>
        <authorList>
            <person name="Burns J.A."/>
            <person name="Paasch A."/>
            <person name="Narechania A."/>
            <person name="Kim E."/>
        </authorList>
    </citation>
    <scope>NUCLEOTIDE SEQUENCE [LARGE SCALE GENOMIC DNA]</scope>
    <source>
        <strain evidence="12 13">PLY_AMNH</strain>
    </source>
</reference>
<dbReference type="Proteomes" id="UP001190700">
    <property type="component" value="Unassembled WGS sequence"/>
</dbReference>
<dbReference type="Gene3D" id="4.10.60.10">
    <property type="entry name" value="Zinc finger, CCHC-type"/>
    <property type="match status" value="1"/>
</dbReference>
<dbReference type="PANTHER" id="PTHR47642:SF5">
    <property type="entry name" value="ATP-DEPENDENT DNA HELICASE"/>
    <property type="match status" value="1"/>
</dbReference>
<evidence type="ECO:0000313" key="12">
    <source>
        <dbReference type="EMBL" id="KAK3272869.1"/>
    </source>
</evidence>
<dbReference type="InterPro" id="IPR010285">
    <property type="entry name" value="DNA_helicase_pif1-like_DEAD"/>
</dbReference>
<keyword evidence="5 10" id="KW-0067">ATP-binding</keyword>
<dbReference type="SUPFAM" id="SSF57756">
    <property type="entry name" value="Retrovirus zinc finger-like domains"/>
    <property type="match status" value="1"/>
</dbReference>
<comment type="catalytic activity">
    <reaction evidence="10">
        <text>ATP + H2O = ADP + phosphate + H(+)</text>
        <dbReference type="Rhea" id="RHEA:13065"/>
        <dbReference type="ChEBI" id="CHEBI:15377"/>
        <dbReference type="ChEBI" id="CHEBI:15378"/>
        <dbReference type="ChEBI" id="CHEBI:30616"/>
        <dbReference type="ChEBI" id="CHEBI:43474"/>
        <dbReference type="ChEBI" id="CHEBI:456216"/>
        <dbReference type="EC" id="5.6.2.3"/>
    </reaction>
</comment>
<keyword evidence="9" id="KW-0863">Zinc-finger</keyword>
<sequence length="679" mass="72979">MLGADWHGPAKLFCLRHDSLIRFATGGMEKRKFFSFSDWARPKAAPTKAQRANGDGARRQRGSTCYKCGGLNHWASNCTGSGAAGGCGAGGGRPAPGAAPAPSRGTSCYKCGQQGHWASSCGVTVPGGPASEAPPPRAEPAEVAAQERAPVSLNMEQKRGLRSILQGRTVFLTGPAGTGKSVLLREAIAQLQRAGKRVAVTAPTGIAAEAVGGTTIHAFAGCGVPQKWKDFGRMWDHKAAQRWRTTDVLVIEEVSMLSGELLDGIEGTVGAIRTGAGVGTSIPFGGLQIIFCGDFFQLPPIFDATSKGGRETENAFRQTRFAFESDAWQALQPVPIVLQQVQRQADAVFAAALNSVRRGVVNGATRTMLSRCQRSLTTLNGIKPTELFSLNAQVDRVNRLELQKLHEAPCALPSVDAIHPEAQDKVRQLENHSFWKNCKAAKFLELKTGAQVMLLKNLDLESSAKLVNGSRGVVSGWESCATVMKDLQRSLQSRQEAKAGGPEAEKVERLKRFMAEGNEWLPRVLFANNREMVLSPEQFSASVSSAGTCTRVQVPLMLAWAITIHKAQGMSLDCVRMSLGSAFAPGQVYVALSRARSVEGLEISEIDYSKITVEPRVASFIDSIDQHEPEHCIKKDDFIDIGENFAAEGQTSLPVRTSDIPTGAVVAMKNPEPDFVDLT</sequence>
<proteinExistence type="inferred from homology"/>
<keyword evidence="8" id="KW-0413">Isomerase</keyword>
<evidence type="ECO:0000256" key="10">
    <source>
        <dbReference type="RuleBase" id="RU363044"/>
    </source>
</evidence>
<comment type="similarity">
    <text evidence="10">Belongs to the helicase family.</text>
</comment>
<dbReference type="EC" id="5.6.2.3" evidence="10"/>
<dbReference type="GO" id="GO:0000723">
    <property type="term" value="P:telomere maintenance"/>
    <property type="evidence" value="ECO:0007669"/>
    <property type="project" value="InterPro"/>
</dbReference>
<evidence type="ECO:0000256" key="7">
    <source>
        <dbReference type="ARBA" id="ARBA00023204"/>
    </source>
</evidence>
<keyword evidence="10" id="KW-0233">DNA recombination</keyword>
<keyword evidence="1 10" id="KW-0547">Nucleotide-binding</keyword>
<comment type="caution">
    <text evidence="12">The sequence shown here is derived from an EMBL/GenBank/DDBJ whole genome shotgun (WGS) entry which is preliminary data.</text>
</comment>
<dbReference type="Pfam" id="PF00098">
    <property type="entry name" value="zf-CCHC"/>
    <property type="match status" value="2"/>
</dbReference>
<protein>
    <recommendedName>
        <fullName evidence="10">ATP-dependent DNA helicase</fullName>
        <ecNumber evidence="10">5.6.2.3</ecNumber>
    </recommendedName>
</protein>
<dbReference type="PROSITE" id="PS50158">
    <property type="entry name" value="ZF_CCHC"/>
    <property type="match status" value="2"/>
</dbReference>
<dbReference type="GO" id="GO:0016787">
    <property type="term" value="F:hydrolase activity"/>
    <property type="evidence" value="ECO:0007669"/>
    <property type="project" value="UniProtKB-KW"/>
</dbReference>
<keyword evidence="9" id="KW-0479">Metal-binding</keyword>
<dbReference type="Gene3D" id="3.40.50.300">
    <property type="entry name" value="P-loop containing nucleotide triphosphate hydrolases"/>
    <property type="match status" value="2"/>
</dbReference>
<feature type="domain" description="CCHC-type" evidence="11">
    <location>
        <begin position="108"/>
        <end position="121"/>
    </location>
</feature>
<dbReference type="InterPro" id="IPR036875">
    <property type="entry name" value="Znf_CCHC_sf"/>
</dbReference>
<dbReference type="GO" id="GO:0006310">
    <property type="term" value="P:DNA recombination"/>
    <property type="evidence" value="ECO:0007669"/>
    <property type="project" value="UniProtKB-KW"/>
</dbReference>
<dbReference type="SMART" id="SM00343">
    <property type="entry name" value="ZnF_C2HC"/>
    <property type="match status" value="2"/>
</dbReference>
<dbReference type="GO" id="GO:0043139">
    <property type="term" value="F:5'-3' DNA helicase activity"/>
    <property type="evidence" value="ECO:0007669"/>
    <property type="project" value="UniProtKB-EC"/>
</dbReference>
<dbReference type="AlphaFoldDB" id="A0AAE0L5U2"/>
<organism evidence="12 13">
    <name type="scientific">Cymbomonas tetramitiformis</name>
    <dbReference type="NCBI Taxonomy" id="36881"/>
    <lineage>
        <taxon>Eukaryota</taxon>
        <taxon>Viridiplantae</taxon>
        <taxon>Chlorophyta</taxon>
        <taxon>Pyramimonadophyceae</taxon>
        <taxon>Pyramimonadales</taxon>
        <taxon>Pyramimonadaceae</taxon>
        <taxon>Cymbomonas</taxon>
    </lineage>
</organism>
<keyword evidence="9" id="KW-0862">Zinc</keyword>
<keyword evidence="4 10" id="KW-0347">Helicase</keyword>
<dbReference type="SUPFAM" id="SSF52540">
    <property type="entry name" value="P-loop containing nucleoside triphosphate hydrolases"/>
    <property type="match status" value="2"/>
</dbReference>
<keyword evidence="7 10" id="KW-0234">DNA repair</keyword>
<dbReference type="EMBL" id="LGRX02008751">
    <property type="protein sequence ID" value="KAK3272869.1"/>
    <property type="molecule type" value="Genomic_DNA"/>
</dbReference>
<dbReference type="InterPro" id="IPR049163">
    <property type="entry name" value="Pif1-like_2B_dom"/>
</dbReference>
<dbReference type="InterPro" id="IPR027417">
    <property type="entry name" value="P-loop_NTPase"/>
</dbReference>
<dbReference type="Pfam" id="PF21530">
    <property type="entry name" value="Pif1_2B_dom"/>
    <property type="match status" value="1"/>
</dbReference>
<feature type="domain" description="CCHC-type" evidence="11">
    <location>
        <begin position="65"/>
        <end position="78"/>
    </location>
</feature>
<evidence type="ECO:0000256" key="4">
    <source>
        <dbReference type="ARBA" id="ARBA00022806"/>
    </source>
</evidence>
<dbReference type="InterPro" id="IPR003593">
    <property type="entry name" value="AAA+_ATPase"/>
</dbReference>
<keyword evidence="13" id="KW-1185">Reference proteome</keyword>
<keyword evidence="3 10" id="KW-0378">Hydrolase</keyword>
<evidence type="ECO:0000256" key="9">
    <source>
        <dbReference type="PROSITE-ProRule" id="PRU00047"/>
    </source>
</evidence>
<dbReference type="GO" id="GO:0005524">
    <property type="term" value="F:ATP binding"/>
    <property type="evidence" value="ECO:0007669"/>
    <property type="project" value="UniProtKB-KW"/>
</dbReference>
<dbReference type="InterPro" id="IPR001878">
    <property type="entry name" value="Znf_CCHC"/>
</dbReference>
<keyword evidence="6" id="KW-0238">DNA-binding</keyword>
<evidence type="ECO:0000256" key="5">
    <source>
        <dbReference type="ARBA" id="ARBA00022840"/>
    </source>
</evidence>
<dbReference type="CDD" id="cd18037">
    <property type="entry name" value="DEXSc_Pif1_like"/>
    <property type="match status" value="1"/>
</dbReference>
<comment type="cofactor">
    <cofactor evidence="10">
        <name>Mg(2+)</name>
        <dbReference type="ChEBI" id="CHEBI:18420"/>
    </cofactor>
</comment>
<evidence type="ECO:0000256" key="3">
    <source>
        <dbReference type="ARBA" id="ARBA00022801"/>
    </source>
</evidence>